<comment type="caution">
    <text evidence="8">The sequence shown here is derived from an EMBL/GenBank/DDBJ whole genome shotgun (WGS) entry which is preliminary data.</text>
</comment>
<dbReference type="PANTHER" id="PTHR30477:SF0">
    <property type="entry name" value="METAL TRANSPORT SYSTEM MEMBRANE PROTEIN TM_0125-RELATED"/>
    <property type="match status" value="1"/>
</dbReference>
<protein>
    <submittedName>
        <fullName evidence="8">Metal ABC transporter permease</fullName>
    </submittedName>
</protein>
<keyword evidence="9" id="KW-1185">Reference proteome</keyword>
<dbReference type="InterPro" id="IPR037294">
    <property type="entry name" value="ABC_BtuC-like"/>
</dbReference>
<evidence type="ECO:0000256" key="3">
    <source>
        <dbReference type="ARBA" id="ARBA00022692"/>
    </source>
</evidence>
<evidence type="ECO:0000256" key="6">
    <source>
        <dbReference type="RuleBase" id="RU003943"/>
    </source>
</evidence>
<evidence type="ECO:0000256" key="7">
    <source>
        <dbReference type="SAM" id="Phobius"/>
    </source>
</evidence>
<evidence type="ECO:0000313" key="9">
    <source>
        <dbReference type="Proteomes" id="UP001209318"/>
    </source>
</evidence>
<dbReference type="InterPro" id="IPR001626">
    <property type="entry name" value="ABC_TroCD"/>
</dbReference>
<evidence type="ECO:0000256" key="2">
    <source>
        <dbReference type="ARBA" id="ARBA00008034"/>
    </source>
</evidence>
<dbReference type="Proteomes" id="UP001209318">
    <property type="component" value="Unassembled WGS sequence"/>
</dbReference>
<dbReference type="SUPFAM" id="SSF81345">
    <property type="entry name" value="ABC transporter involved in vitamin B12 uptake, BtuC"/>
    <property type="match status" value="1"/>
</dbReference>
<feature type="transmembrane region" description="Helical" evidence="7">
    <location>
        <begin position="177"/>
        <end position="195"/>
    </location>
</feature>
<dbReference type="AlphaFoldDB" id="A0AAE3LLW9"/>
<reference evidence="8" key="1">
    <citation type="submission" date="2022-10" db="EMBL/GenBank/DDBJ databases">
        <title>Description of Fervidibacillus gen. nov. in the family Fervidibacillaceae fam. nov. with two species, Fervidibacillus albus sp. nov., and Fervidibacillus halotolerans sp. nov., isolated from tidal flat sediments.</title>
        <authorList>
            <person name="Kwon K.K."/>
            <person name="Yang S.-H."/>
        </authorList>
    </citation>
    <scope>NUCLEOTIDE SEQUENCE</scope>
    <source>
        <strain evidence="8">JCM 19140</strain>
    </source>
</reference>
<feature type="transmembrane region" description="Helical" evidence="7">
    <location>
        <begin position="224"/>
        <end position="242"/>
    </location>
</feature>
<name>A0AAE3LLW9_9BACI</name>
<feature type="transmembrane region" description="Helical" evidence="7">
    <location>
        <begin position="248"/>
        <end position="268"/>
    </location>
</feature>
<keyword evidence="4 7" id="KW-1133">Transmembrane helix</keyword>
<dbReference type="RefSeq" id="WP_263072106.1">
    <property type="nucleotide sequence ID" value="NZ_JAOUSF010000002.1"/>
</dbReference>
<dbReference type="GO" id="GO:0010043">
    <property type="term" value="P:response to zinc ion"/>
    <property type="evidence" value="ECO:0007669"/>
    <property type="project" value="TreeGrafter"/>
</dbReference>
<sequence>MLEFIYEFRYAFAISLIVGIICPFVGTFIVVRRLSVIGEVLSNMSLSGVALGSLLGSIIPFSFVPTLQIYGTFFAIIGALLVEWLRKRFPSFSEISIPILLAFGMGLSVVLFSAMNGFNVNIQAYLFGNLLAVNKTDLITTLVIGCVVLIIFLLLYKEFFAVTFDAEYSRLIGIPRRLIQFLLIIIIALTISVTVRSIGSMLVSGLMVLPVATSLLISRGFKSLLLFSMLFSVTAIFIGLFFSYLFNLATGGTIILISALLFLSVLLIKKWGFQTSIANSKSY</sequence>
<keyword evidence="5 7" id="KW-0472">Membrane</keyword>
<evidence type="ECO:0000313" key="8">
    <source>
        <dbReference type="EMBL" id="MCU9612895.1"/>
    </source>
</evidence>
<gene>
    <name evidence="8" type="ORF">OEV98_04940</name>
</gene>
<evidence type="ECO:0000256" key="5">
    <source>
        <dbReference type="ARBA" id="ARBA00023136"/>
    </source>
</evidence>
<dbReference type="Gene3D" id="1.10.3470.10">
    <property type="entry name" value="ABC transporter involved in vitamin B12 uptake, BtuC"/>
    <property type="match status" value="1"/>
</dbReference>
<keyword evidence="6" id="KW-0813">Transport</keyword>
<dbReference type="GO" id="GO:0043190">
    <property type="term" value="C:ATP-binding cassette (ABC) transporter complex"/>
    <property type="evidence" value="ECO:0007669"/>
    <property type="project" value="InterPro"/>
</dbReference>
<evidence type="ECO:0000256" key="1">
    <source>
        <dbReference type="ARBA" id="ARBA00004141"/>
    </source>
</evidence>
<feature type="transmembrane region" description="Helical" evidence="7">
    <location>
        <begin position="201"/>
        <end position="217"/>
    </location>
</feature>
<organism evidence="8 9">
    <name type="scientific">Perspicuibacillus lycopersici</name>
    <dbReference type="NCBI Taxonomy" id="1325689"/>
    <lineage>
        <taxon>Bacteria</taxon>
        <taxon>Bacillati</taxon>
        <taxon>Bacillota</taxon>
        <taxon>Bacilli</taxon>
        <taxon>Bacillales</taxon>
        <taxon>Bacillaceae</taxon>
        <taxon>Perspicuibacillus</taxon>
    </lineage>
</organism>
<dbReference type="EMBL" id="JAOUSF010000002">
    <property type="protein sequence ID" value="MCU9612895.1"/>
    <property type="molecule type" value="Genomic_DNA"/>
</dbReference>
<evidence type="ECO:0000256" key="4">
    <source>
        <dbReference type="ARBA" id="ARBA00022989"/>
    </source>
</evidence>
<dbReference type="Pfam" id="PF00950">
    <property type="entry name" value="ABC-3"/>
    <property type="match status" value="1"/>
</dbReference>
<feature type="transmembrane region" description="Helical" evidence="7">
    <location>
        <begin position="43"/>
        <end position="61"/>
    </location>
</feature>
<accession>A0AAE3LLW9</accession>
<feature type="transmembrane region" description="Helical" evidence="7">
    <location>
        <begin position="97"/>
        <end position="118"/>
    </location>
</feature>
<comment type="similarity">
    <text evidence="2 6">Belongs to the ABC-3 integral membrane protein family.</text>
</comment>
<feature type="transmembrane region" description="Helical" evidence="7">
    <location>
        <begin position="67"/>
        <end position="85"/>
    </location>
</feature>
<keyword evidence="3 6" id="KW-0812">Transmembrane</keyword>
<feature type="transmembrane region" description="Helical" evidence="7">
    <location>
        <begin position="138"/>
        <end position="156"/>
    </location>
</feature>
<dbReference type="PANTHER" id="PTHR30477">
    <property type="entry name" value="ABC-TRANSPORTER METAL-BINDING PROTEIN"/>
    <property type="match status" value="1"/>
</dbReference>
<comment type="subcellular location">
    <subcellularLocation>
        <location evidence="6">Cell membrane</location>
        <topology evidence="6">Multi-pass membrane protein</topology>
    </subcellularLocation>
    <subcellularLocation>
        <location evidence="1">Membrane</location>
        <topology evidence="1">Multi-pass membrane protein</topology>
    </subcellularLocation>
</comment>
<feature type="transmembrane region" description="Helical" evidence="7">
    <location>
        <begin position="12"/>
        <end position="31"/>
    </location>
</feature>
<dbReference type="GO" id="GO:0055085">
    <property type="term" value="P:transmembrane transport"/>
    <property type="evidence" value="ECO:0007669"/>
    <property type="project" value="InterPro"/>
</dbReference>
<proteinExistence type="inferred from homology"/>